<dbReference type="SUPFAM" id="SSF81660">
    <property type="entry name" value="Metal cation-transporting ATPase, ATP-binding domain N"/>
    <property type="match status" value="1"/>
</dbReference>
<evidence type="ECO:0000256" key="10">
    <source>
        <dbReference type="ARBA" id="ARBA00023136"/>
    </source>
</evidence>
<name>A0A9W7LEC5_9STRA</name>
<keyword evidence="5" id="KW-0067">ATP-binding</keyword>
<evidence type="ECO:0000256" key="1">
    <source>
        <dbReference type="ARBA" id="ARBA00004127"/>
    </source>
</evidence>
<dbReference type="PRINTS" id="PR00121">
    <property type="entry name" value="NAKATPASE"/>
</dbReference>
<dbReference type="InterPro" id="IPR018303">
    <property type="entry name" value="ATPase_P-typ_P_site"/>
</dbReference>
<accession>A0A9W7LEC5</accession>
<dbReference type="GO" id="GO:0016020">
    <property type="term" value="C:membrane"/>
    <property type="evidence" value="ECO:0007669"/>
    <property type="project" value="InterPro"/>
</dbReference>
<feature type="transmembrane region" description="Helical" evidence="12">
    <location>
        <begin position="306"/>
        <end position="325"/>
    </location>
</feature>
<evidence type="ECO:0000256" key="8">
    <source>
        <dbReference type="ARBA" id="ARBA00022989"/>
    </source>
</evidence>
<dbReference type="Gene3D" id="1.20.1110.10">
    <property type="entry name" value="Calcium-transporting ATPase, transmembrane domain"/>
    <property type="match status" value="1"/>
</dbReference>
<feature type="transmembrane region" description="Helical" evidence="12">
    <location>
        <begin position="813"/>
        <end position="836"/>
    </location>
</feature>
<evidence type="ECO:0000256" key="3">
    <source>
        <dbReference type="ARBA" id="ARBA00022692"/>
    </source>
</evidence>
<evidence type="ECO:0000256" key="4">
    <source>
        <dbReference type="ARBA" id="ARBA00022741"/>
    </source>
</evidence>
<dbReference type="InterPro" id="IPR059000">
    <property type="entry name" value="ATPase_P-type_domA"/>
</dbReference>
<dbReference type="PANTHER" id="PTHR42861">
    <property type="entry name" value="CALCIUM-TRANSPORTING ATPASE"/>
    <property type="match status" value="1"/>
</dbReference>
<dbReference type="InterPro" id="IPR023214">
    <property type="entry name" value="HAD_sf"/>
</dbReference>
<dbReference type="InterPro" id="IPR023299">
    <property type="entry name" value="ATPase_P-typ_cyto_dom_N"/>
</dbReference>
<evidence type="ECO:0000256" key="11">
    <source>
        <dbReference type="ARBA" id="ARBA00038148"/>
    </source>
</evidence>
<dbReference type="Gene3D" id="2.70.150.10">
    <property type="entry name" value="Calcium-transporting ATPase, cytoplasmic transduction domain A"/>
    <property type="match status" value="1"/>
</dbReference>
<keyword evidence="10 12" id="KW-0472">Membrane</keyword>
<evidence type="ECO:0000256" key="5">
    <source>
        <dbReference type="ARBA" id="ARBA00022840"/>
    </source>
</evidence>
<evidence type="ECO:0000259" key="16">
    <source>
        <dbReference type="Pfam" id="PF00690"/>
    </source>
</evidence>
<keyword evidence="3 12" id="KW-0812">Transmembrane</keyword>
<dbReference type="PROSITE" id="PS00154">
    <property type="entry name" value="ATPASE_E1_E2"/>
    <property type="match status" value="1"/>
</dbReference>
<keyword evidence="13" id="KW-0732">Signal</keyword>
<keyword evidence="7" id="KW-1278">Translocase</keyword>
<evidence type="ECO:0000313" key="18">
    <source>
        <dbReference type="Proteomes" id="UP001165065"/>
    </source>
</evidence>
<evidence type="ECO:0000256" key="2">
    <source>
        <dbReference type="ARBA" id="ARBA00022553"/>
    </source>
</evidence>
<feature type="chain" id="PRO_5040857528" description="Cation-transporting P-type ATPase N-terminal domain-containing protein" evidence="13">
    <location>
        <begin position="20"/>
        <end position="1059"/>
    </location>
</feature>
<dbReference type="Gene3D" id="3.40.50.1000">
    <property type="entry name" value="HAD superfamily/HAD-like"/>
    <property type="match status" value="1"/>
</dbReference>
<dbReference type="SUPFAM" id="SSF81665">
    <property type="entry name" value="Calcium ATPase, transmembrane domain M"/>
    <property type="match status" value="1"/>
</dbReference>
<dbReference type="SFLD" id="SFLDS00003">
    <property type="entry name" value="Haloacid_Dehalogenase"/>
    <property type="match status" value="1"/>
</dbReference>
<dbReference type="InterPro" id="IPR023298">
    <property type="entry name" value="ATPase_P-typ_TM_dom_sf"/>
</dbReference>
<dbReference type="Pfam" id="PF00122">
    <property type="entry name" value="E1-E2_ATPase"/>
    <property type="match status" value="1"/>
</dbReference>
<dbReference type="Proteomes" id="UP001165065">
    <property type="component" value="Unassembled WGS sequence"/>
</dbReference>
<comment type="subcellular location">
    <subcellularLocation>
        <location evidence="1">Endomembrane system</location>
        <topology evidence="1">Multi-pass membrane protein</topology>
    </subcellularLocation>
</comment>
<dbReference type="InterPro" id="IPR006068">
    <property type="entry name" value="ATPase_P-typ_cation-transptr_C"/>
</dbReference>
<proteinExistence type="inferred from homology"/>
<feature type="transmembrane region" description="Helical" evidence="12">
    <location>
        <begin position="126"/>
        <end position="147"/>
    </location>
</feature>
<feature type="transmembrane region" description="Helical" evidence="12">
    <location>
        <begin position="345"/>
        <end position="365"/>
    </location>
</feature>
<dbReference type="FunFam" id="3.40.50.1000:FF:000083">
    <property type="entry name" value="Sodium/potassium-transporting ATPase subunit alpha"/>
    <property type="match status" value="1"/>
</dbReference>
<organism evidence="17 18">
    <name type="scientific">Triparma columacea</name>
    <dbReference type="NCBI Taxonomy" id="722753"/>
    <lineage>
        <taxon>Eukaryota</taxon>
        <taxon>Sar</taxon>
        <taxon>Stramenopiles</taxon>
        <taxon>Ochrophyta</taxon>
        <taxon>Bolidophyceae</taxon>
        <taxon>Parmales</taxon>
        <taxon>Triparmaceae</taxon>
        <taxon>Triparma</taxon>
    </lineage>
</organism>
<dbReference type="InterPro" id="IPR004014">
    <property type="entry name" value="ATPase_P-typ_cation-transptr_N"/>
</dbReference>
<dbReference type="InterPro" id="IPR044492">
    <property type="entry name" value="P_typ_ATPase_HD_dom"/>
</dbReference>
<dbReference type="FunFam" id="2.70.150.10:FF:000160">
    <property type="entry name" value="Sarcoplasmic/endoplasmic reticulum calcium ATPase 1"/>
    <property type="match status" value="1"/>
</dbReference>
<dbReference type="GO" id="GO:0006811">
    <property type="term" value="P:monoatomic ion transport"/>
    <property type="evidence" value="ECO:0007669"/>
    <property type="project" value="UniProtKB-KW"/>
</dbReference>
<dbReference type="EMBL" id="BRYA01000318">
    <property type="protein sequence ID" value="GMI46888.1"/>
    <property type="molecule type" value="Genomic_DNA"/>
</dbReference>
<evidence type="ECO:0000259" key="15">
    <source>
        <dbReference type="Pfam" id="PF00689"/>
    </source>
</evidence>
<evidence type="ECO:0008006" key="19">
    <source>
        <dbReference type="Google" id="ProtNLM"/>
    </source>
</evidence>
<keyword evidence="6" id="KW-0460">Magnesium</keyword>
<evidence type="ECO:0000256" key="13">
    <source>
        <dbReference type="SAM" id="SignalP"/>
    </source>
</evidence>
<dbReference type="PRINTS" id="PR00119">
    <property type="entry name" value="CATATPASE"/>
</dbReference>
<evidence type="ECO:0000313" key="17">
    <source>
        <dbReference type="EMBL" id="GMI46888.1"/>
    </source>
</evidence>
<reference evidence="18" key="1">
    <citation type="journal article" date="2023" name="Commun. Biol.">
        <title>Genome analysis of Parmales, the sister group of diatoms, reveals the evolutionary specialization of diatoms from phago-mixotrophs to photoautotrophs.</title>
        <authorList>
            <person name="Ban H."/>
            <person name="Sato S."/>
            <person name="Yoshikawa S."/>
            <person name="Yamada K."/>
            <person name="Nakamura Y."/>
            <person name="Ichinomiya M."/>
            <person name="Sato N."/>
            <person name="Blanc-Mathieu R."/>
            <person name="Endo H."/>
            <person name="Kuwata A."/>
            <person name="Ogata H."/>
        </authorList>
    </citation>
    <scope>NUCLEOTIDE SEQUENCE [LARGE SCALE GENOMIC DNA]</scope>
</reference>
<feature type="domain" description="Cation-transporting P-type ATPase C-terminal" evidence="15">
    <location>
        <begin position="837"/>
        <end position="1037"/>
    </location>
</feature>
<dbReference type="Gene3D" id="3.40.1110.10">
    <property type="entry name" value="Calcium-transporting ATPase, cytoplasmic domain N"/>
    <property type="match status" value="1"/>
</dbReference>
<gene>
    <name evidence="17" type="ORF">TrCOL_g2557</name>
</gene>
<feature type="transmembrane region" description="Helical" evidence="12">
    <location>
        <begin position="890"/>
        <end position="911"/>
    </location>
</feature>
<dbReference type="SFLD" id="SFLDF00027">
    <property type="entry name" value="p-type_atpase"/>
    <property type="match status" value="1"/>
</dbReference>
<dbReference type="Pfam" id="PF00690">
    <property type="entry name" value="Cation_ATPase_N"/>
    <property type="match status" value="1"/>
</dbReference>
<keyword evidence="8 12" id="KW-1133">Transmembrane helix</keyword>
<feature type="transmembrane region" description="Helical" evidence="12">
    <location>
        <begin position="977"/>
        <end position="996"/>
    </location>
</feature>
<dbReference type="AlphaFoldDB" id="A0A9W7LEC5"/>
<dbReference type="OrthoDB" id="3352408at2759"/>
<protein>
    <recommendedName>
        <fullName evidence="19">Cation-transporting P-type ATPase N-terminal domain-containing protein</fullName>
    </recommendedName>
</protein>
<sequence>MRLYLLVLTTLTLLSYINCSQHPSITPIKSILQEIYPPSTNGPVTLESVSKTGIPTPSDLSLLRTEHGLNALPKQKSQSIWSRIGHEFKDRLVQILLCTAAVSAVFSFLELREHKLLHPDVPISPLSVFVEPLVILFILVMNAAVGVKMGMSAESSLASLSKLNPSTATLLRFGEIVADADAESIVPGDIIMLKTGDKVPADCRIIKINGGRLGVDEAALTGEPETVDKSVADIPASSGDRAPQLQYQSNMLFSGTLVTAGSCTAVATSTGERTEIGKISTSVQAAKEEEPPTPLQLKLDSFAEKLTLIVGSICALCFVTSFPKFRDDAFDGNLFKGMLYYAKVAVALGVAAIPEGLPAVITLCLSLGTGRMAKKNVIVRRLPSVETLGCTSVICSDKTGTLTTNKMTAVKVAMVDEQGKDMEVKDVVGEGYSPIGEVKGAERGGCWGGARGNLEHEFCQVASLCSDARIIYNKEKDDFERVGEPTEAALAVLVEKFGTEPGGREEAADLNAKRWTEEFERAATLEFNRDRKSMGVLVRSRSSPSSPNKLLVKGAPSSVIERCTHAKLSNGKVVPISPDLRSKINGMSSSLARQPLRTLALATKTNLPKSILTYSGGPNDVAGHPLLSDPSKFSSIESGMTFIGLAGIKDPARPEVAGAISTCTKAGIRVMMITGDAKDTAIAIARDVNIFTKENVENGTIKAFEGREFFELPEATQLQILKADNIVFCRTEPADKQKLVKMLQQLGEIPAMTGDGVNDAPALQQSAIGIAMGITGTEVAKEAADMVLVDDNFATIVSAVEEGRCIYASMQAFICFLISCNIGEIFCIFLASLLGLPEPLTAMHLLWVNLVTDGPPATALGFNPPDPDVMDQAPREADEEIMTKWLLTRYMITGLYVGVATVGVSVWHYVCEMGITFKQLRRWTTCGDCGDMFSKEGRMIPQTLALTTLVCLEMFKALSAVSVDNSLLVVPSWRNKFLLVGVAVPMLLHIFVVHSAKLGFGGFGEAFGMVPLNRKQWLKVLQFSAPILALDEVLKFVGRRVNKEKEAEKRQRKKDKLKL</sequence>
<dbReference type="GO" id="GO:0005524">
    <property type="term" value="F:ATP binding"/>
    <property type="evidence" value="ECO:0007669"/>
    <property type="project" value="UniProtKB-KW"/>
</dbReference>
<keyword evidence="9" id="KW-0813">Transport</keyword>
<dbReference type="SUPFAM" id="SSF56784">
    <property type="entry name" value="HAD-like"/>
    <property type="match status" value="1"/>
</dbReference>
<dbReference type="SFLD" id="SFLDG00002">
    <property type="entry name" value="C1.7:_P-type_atpase_like"/>
    <property type="match status" value="1"/>
</dbReference>
<dbReference type="InterPro" id="IPR008250">
    <property type="entry name" value="ATPase_P-typ_transduc_dom_A_sf"/>
</dbReference>
<evidence type="ECO:0000256" key="7">
    <source>
        <dbReference type="ARBA" id="ARBA00022967"/>
    </source>
</evidence>
<feature type="domain" description="P-type ATPase A" evidence="14">
    <location>
        <begin position="163"/>
        <end position="284"/>
    </location>
</feature>
<keyword evidence="4" id="KW-0547">Nucleotide-binding</keyword>
<dbReference type="InterPro" id="IPR036412">
    <property type="entry name" value="HAD-like_sf"/>
</dbReference>
<evidence type="ECO:0000256" key="6">
    <source>
        <dbReference type="ARBA" id="ARBA00022842"/>
    </source>
</evidence>
<dbReference type="SUPFAM" id="SSF81653">
    <property type="entry name" value="Calcium ATPase, transduction domain A"/>
    <property type="match status" value="1"/>
</dbReference>
<keyword evidence="9" id="KW-0406">Ion transport</keyword>
<keyword evidence="2" id="KW-0597">Phosphoprotein</keyword>
<feature type="signal peptide" evidence="13">
    <location>
        <begin position="1"/>
        <end position="19"/>
    </location>
</feature>
<dbReference type="FunFam" id="1.20.1110.10:FF:000065">
    <property type="entry name" value="Sarcoplasmic/endoplasmic reticulum calcium ATPase 1"/>
    <property type="match status" value="2"/>
</dbReference>
<evidence type="ECO:0000259" key="14">
    <source>
        <dbReference type="Pfam" id="PF00122"/>
    </source>
</evidence>
<evidence type="ECO:0000256" key="9">
    <source>
        <dbReference type="ARBA" id="ARBA00023065"/>
    </source>
</evidence>
<feature type="domain" description="Cation-transporting P-type ATPase N-terminal" evidence="16">
    <location>
        <begin position="46"/>
        <end position="103"/>
    </location>
</feature>
<keyword evidence="18" id="KW-1185">Reference proteome</keyword>
<dbReference type="InterPro" id="IPR001757">
    <property type="entry name" value="P_typ_ATPase"/>
</dbReference>
<comment type="similarity">
    <text evidence="11">Belongs to the cation transport ATPase (P-type) (TC 3.A.3) family.</text>
</comment>
<evidence type="ECO:0000256" key="12">
    <source>
        <dbReference type="SAM" id="Phobius"/>
    </source>
</evidence>
<dbReference type="NCBIfam" id="TIGR01494">
    <property type="entry name" value="ATPase_P-type"/>
    <property type="match status" value="2"/>
</dbReference>
<dbReference type="GO" id="GO:0012505">
    <property type="term" value="C:endomembrane system"/>
    <property type="evidence" value="ECO:0007669"/>
    <property type="project" value="UniProtKB-SubCell"/>
</dbReference>
<dbReference type="Pfam" id="PF00689">
    <property type="entry name" value="Cation_ATPase_C"/>
    <property type="match status" value="1"/>
</dbReference>
<dbReference type="Pfam" id="PF13246">
    <property type="entry name" value="Cation_ATPase"/>
    <property type="match status" value="1"/>
</dbReference>
<dbReference type="GO" id="GO:0016887">
    <property type="term" value="F:ATP hydrolysis activity"/>
    <property type="evidence" value="ECO:0007669"/>
    <property type="project" value="InterPro"/>
</dbReference>
<comment type="caution">
    <text evidence="17">The sequence shown here is derived from an EMBL/GenBank/DDBJ whole genome shotgun (WGS) entry which is preliminary data.</text>
</comment>